<dbReference type="AlphaFoldDB" id="A0A100WCI5"/>
<name>A0A100WCI5_MYCCR</name>
<evidence type="ECO:0000313" key="2">
    <source>
        <dbReference type="Proteomes" id="UP000069443"/>
    </source>
</evidence>
<dbReference type="STRING" id="228230.RMCC_2465"/>
<comment type="caution">
    <text evidence="1">The sequence shown here is derived from an EMBL/GenBank/DDBJ whole genome shotgun (WGS) entry which is preliminary data.</text>
</comment>
<evidence type="ECO:0000313" key="1">
    <source>
        <dbReference type="EMBL" id="GAS95499.1"/>
    </source>
</evidence>
<sequence length="96" mass="10662">MSKEQCATCGEVIPDGEAVFDLFGGRIGLSYHQTCQSMPTPLKAKLSVCPVCGHMEGRHMDYDFDETTVRITSGRHTLCAYNGCGCDWYMGRESWS</sequence>
<keyword evidence="2" id="KW-1185">Reference proteome</keyword>
<reference evidence="2" key="1">
    <citation type="journal article" date="2016" name="Genome Announc.">
        <title>Draft Genome Sequences of Five Rapidly Growing Mycobacterium Species, M. thermoresistibile, M. fortuitum subsp. acetamidolyticum, M. canariasense, M. brisbanense, and M. novocastrense.</title>
        <authorList>
            <person name="Katahira K."/>
            <person name="Ogura Y."/>
            <person name="Gotoh Y."/>
            <person name="Hayashi T."/>
        </authorList>
    </citation>
    <scope>NUCLEOTIDE SEQUENCE [LARGE SCALE GENOMIC DNA]</scope>
    <source>
        <strain evidence="2">JCM15298</strain>
    </source>
</reference>
<organism evidence="1 2">
    <name type="scientific">Mycolicibacterium canariasense</name>
    <name type="common">Mycobacterium canariasense</name>
    <dbReference type="NCBI Taxonomy" id="228230"/>
    <lineage>
        <taxon>Bacteria</taxon>
        <taxon>Bacillati</taxon>
        <taxon>Actinomycetota</taxon>
        <taxon>Actinomycetes</taxon>
        <taxon>Mycobacteriales</taxon>
        <taxon>Mycobacteriaceae</taxon>
        <taxon>Mycolicibacterium</taxon>
    </lineage>
</organism>
<dbReference type="Proteomes" id="UP000069443">
    <property type="component" value="Unassembled WGS sequence"/>
</dbReference>
<reference evidence="2" key="2">
    <citation type="submission" date="2016-02" db="EMBL/GenBank/DDBJ databases">
        <title>Draft genome sequence of five rapidly growing Mycobacterium species.</title>
        <authorList>
            <person name="Katahira K."/>
            <person name="Gotou Y."/>
            <person name="Iida K."/>
            <person name="Ogura Y."/>
            <person name="Hayashi T."/>
        </authorList>
    </citation>
    <scope>NUCLEOTIDE SEQUENCE [LARGE SCALE GENOMIC DNA]</scope>
    <source>
        <strain evidence="2">JCM15298</strain>
    </source>
</reference>
<protein>
    <submittedName>
        <fullName evidence="1">Uncharacterized protein</fullName>
    </submittedName>
</protein>
<gene>
    <name evidence="1" type="ORF">RMCC_2465</name>
</gene>
<accession>A0A100WCI5</accession>
<proteinExistence type="predicted"/>
<dbReference type="EMBL" id="BCSY01000039">
    <property type="protein sequence ID" value="GAS95499.1"/>
    <property type="molecule type" value="Genomic_DNA"/>
</dbReference>